<evidence type="ECO:0000256" key="1">
    <source>
        <dbReference type="ARBA" id="ARBA00001947"/>
    </source>
</evidence>
<organism evidence="8 9">
    <name type="scientific">Rheinheimera marina</name>
    <dbReference type="NCBI Taxonomy" id="1774958"/>
    <lineage>
        <taxon>Bacteria</taxon>
        <taxon>Pseudomonadati</taxon>
        <taxon>Pseudomonadota</taxon>
        <taxon>Gammaproteobacteria</taxon>
        <taxon>Chromatiales</taxon>
        <taxon>Chromatiaceae</taxon>
        <taxon>Rheinheimera</taxon>
    </lineage>
</organism>
<dbReference type="InterPro" id="IPR032466">
    <property type="entry name" value="Metal_Hydrolase"/>
</dbReference>
<dbReference type="PANTHER" id="PTHR11409:SF43">
    <property type="entry name" value="ADENOSINE DEAMINASE"/>
    <property type="match status" value="1"/>
</dbReference>
<dbReference type="InterPro" id="IPR006330">
    <property type="entry name" value="Ado/ade_deaminase"/>
</dbReference>
<dbReference type="RefSeq" id="WP_377330731.1">
    <property type="nucleotide sequence ID" value="NZ_JBHSGB010000001.1"/>
</dbReference>
<keyword evidence="9" id="KW-1185">Reference proteome</keyword>
<dbReference type="Pfam" id="PF00962">
    <property type="entry name" value="A_deaminase"/>
    <property type="match status" value="1"/>
</dbReference>
<protein>
    <recommendedName>
        <fullName evidence="3">adenosine deaminase</fullName>
        <ecNumber evidence="3">3.5.4.4</ecNumber>
    </recommendedName>
</protein>
<dbReference type="EMBL" id="JBHSGB010000001">
    <property type="protein sequence ID" value="MFC4653434.1"/>
    <property type="molecule type" value="Genomic_DNA"/>
</dbReference>
<evidence type="ECO:0000256" key="6">
    <source>
        <dbReference type="ARBA" id="ARBA00022833"/>
    </source>
</evidence>
<keyword evidence="5" id="KW-0378">Hydrolase</keyword>
<keyword evidence="6" id="KW-0862">Zinc</keyword>
<proteinExistence type="inferred from homology"/>
<comment type="cofactor">
    <cofactor evidence="1">
        <name>Zn(2+)</name>
        <dbReference type="ChEBI" id="CHEBI:29105"/>
    </cofactor>
</comment>
<evidence type="ECO:0000313" key="9">
    <source>
        <dbReference type="Proteomes" id="UP001595962"/>
    </source>
</evidence>
<feature type="domain" description="Adenosine deaminase" evidence="7">
    <location>
        <begin position="13"/>
        <end position="382"/>
    </location>
</feature>
<gene>
    <name evidence="8" type="ORF">ACFO3I_00205</name>
</gene>
<dbReference type="InterPro" id="IPR001365">
    <property type="entry name" value="A_deaminase_dom"/>
</dbReference>
<dbReference type="SUPFAM" id="SSF51556">
    <property type="entry name" value="Metallo-dependent hydrolases"/>
    <property type="match status" value="1"/>
</dbReference>
<dbReference type="PANTHER" id="PTHR11409">
    <property type="entry name" value="ADENOSINE DEAMINASE"/>
    <property type="match status" value="1"/>
</dbReference>
<evidence type="ECO:0000256" key="4">
    <source>
        <dbReference type="ARBA" id="ARBA00022723"/>
    </source>
</evidence>
<evidence type="ECO:0000256" key="2">
    <source>
        <dbReference type="ARBA" id="ARBA00006676"/>
    </source>
</evidence>
<keyword evidence="4" id="KW-0479">Metal-binding</keyword>
<dbReference type="Proteomes" id="UP001595962">
    <property type="component" value="Unassembled WGS sequence"/>
</dbReference>
<sequence>MHYYSFDFIKEMPKSDLHLHLDGSLRLESLIEMAAKANVSLPSQTVEGLKQLVFKDSYQNLGEYLHCFQYTCAVLRDMDNLERAAYELAIDNQLEGVNYIEVRFAPQLLIDLPGGIDFDRVMHAVNNGLQRAQQEYNRQPAIQNGDKPPFAYGIINCAMRMFGDKGFSPYYTNLFQLMRDFTPIEVIKLAAMELVRASVRLRDEAGIPIVALDLAGQESGYPAHNFKEVYEYAHQHFLLKTLHAGEAYGAESVFEAITECYADRIGHGYSLFVPEMIQDPAIKDKERYIRELASYIADKRIAIEVCLTSNLQTNPAIGSIEAHKFGDMLDHRIATVICTDNRLVSNTTVSREYKLALDHFDIPLKRLKDMVAYGFKKSFFPGSYVEKRQYAKQCLEYFDKVARKYGFIE</sequence>
<name>A0ABV9JJ34_9GAMM</name>
<comment type="similarity">
    <text evidence="2">Belongs to the metallo-dependent hydrolases superfamily. Adenosine and AMP deaminases family.</text>
</comment>
<reference evidence="9" key="1">
    <citation type="journal article" date="2019" name="Int. J. Syst. Evol. Microbiol.">
        <title>The Global Catalogue of Microorganisms (GCM) 10K type strain sequencing project: providing services to taxonomists for standard genome sequencing and annotation.</title>
        <authorList>
            <consortium name="The Broad Institute Genomics Platform"/>
            <consortium name="The Broad Institute Genome Sequencing Center for Infectious Disease"/>
            <person name="Wu L."/>
            <person name="Ma J."/>
        </authorList>
    </citation>
    <scope>NUCLEOTIDE SEQUENCE [LARGE SCALE GENOMIC DNA]</scope>
    <source>
        <strain evidence="9">DT28</strain>
    </source>
</reference>
<accession>A0ABV9JJ34</accession>
<comment type="caution">
    <text evidence="8">The sequence shown here is derived from an EMBL/GenBank/DDBJ whole genome shotgun (WGS) entry which is preliminary data.</text>
</comment>
<evidence type="ECO:0000313" key="8">
    <source>
        <dbReference type="EMBL" id="MFC4653434.1"/>
    </source>
</evidence>
<dbReference type="EC" id="3.5.4.4" evidence="3"/>
<dbReference type="Gene3D" id="3.20.20.140">
    <property type="entry name" value="Metal-dependent hydrolases"/>
    <property type="match status" value="1"/>
</dbReference>
<evidence type="ECO:0000256" key="3">
    <source>
        <dbReference type="ARBA" id="ARBA00012784"/>
    </source>
</evidence>
<evidence type="ECO:0000259" key="7">
    <source>
        <dbReference type="Pfam" id="PF00962"/>
    </source>
</evidence>
<evidence type="ECO:0000256" key="5">
    <source>
        <dbReference type="ARBA" id="ARBA00022801"/>
    </source>
</evidence>